<feature type="domain" description="Proline dehydrogenase" evidence="11">
    <location>
        <begin position="146"/>
        <end position="438"/>
    </location>
</feature>
<reference evidence="12 13" key="1">
    <citation type="journal article" date="2014" name="Genome Announc.">
        <title>Draft Genome Sequence of Kocuria palustris PEL.</title>
        <authorList>
            <person name="Sharma G."/>
            <person name="Khatri I."/>
            <person name="Subramanian S."/>
        </authorList>
    </citation>
    <scope>NUCLEOTIDE SEQUENCE [LARGE SCALE GENOMIC DNA]</scope>
    <source>
        <strain evidence="12 13">PEL</strain>
    </source>
</reference>
<dbReference type="PROSITE" id="PS00687">
    <property type="entry name" value="ALDEHYDE_DEHYDR_GLU"/>
    <property type="match status" value="1"/>
</dbReference>
<evidence type="ECO:0000313" key="13">
    <source>
        <dbReference type="Proteomes" id="UP000009877"/>
    </source>
</evidence>
<sequence length="1232" mass="134146">MVTPLTDNTPVGPAELADLPALVDPAVEQATTWIRRAQQLSEEGVADSDAADRLSAILQDPRGLDFTVGFVDRVIRTEDSVAAARALQRIASIAPKSLSALDRSQIVSGSYMSHLAPAVVIPIARGRLRQMVGHLVVDSRPGPFGKAVEHITQRGDSLNINPLGEEVLGLAEADKHLDEVDRILARDDVDYASIKVSSVVPQLSHWGFDETVERVVERLLPLYRKAADAPAGTKFINLDMEVYSDLHLTTQVFTTLLSRPELKSLEAGIVVQAYLPDALGAVQHLSEWGERRVAEGGAQIKVRLVKGANLPMERVDAEMHDWPLAVMPTKQATDANYKRVLAWAMDPEHLHGMRMGVAGHNIFDIAFAKLLAEQRGVSERIEFEMLQGMAAEQSIAVSEDVGGVLYYVPAVAPEEFDVAVAYLVRRLEENAESENFMSGIFEIEPGNQIFRREEGRFRAAVEQLLEEGMVLDGERAPGPHRVQDRTQEAAGRQSGYQGHQPLDEPFRNEPDTDISIPANQKWALELRDLITDRSWYQGLATPDSLELDDVAEIVETGRNAAKGWRERGARERAEILNRAADKLAERRGHLMAVAAAETGKAFTQSDAEVSEAIDFCRWYARHAEELEQVDGAEFEPDVLDLVTPPWNFPLAIPTGSTVAPLAAGAAVIHKPSPQTVRCSAALMEALWEAGVPRDVLQLVDAVEGDTGKALVSHPGVDRIVLTGAYETAELFGGWRSGRPVIGETSGKNALIITPAADRDQAVWDLVTSAFGHAGQKCSAASLGIMVGSVATSQRYEKQLLDAASSMVVDWPENLQAIVGPTVEQPGDKLKRALTQLDEGEEWLLQPKQLDDSGRLWRPGIKTGVKPGSFFHETEVFGPVLGLMHAKDLDQAIEWQNAVEYGLTAGIHSLDVQEVGSWLERVEAGNLYVNRGITGAIVQRQPFGGWKKSSVGLGAKAGGPNYLTQMGHWTKGAFRAGNSVEVQPGLLPAVRDVLGDADVIEALPAEDLAWLRACAAADQRAWESEFGVAKDPTGLVSEANIFRYRARDIVVRAAEDAPVTDVIRVGLAAARSGSEVTLSAAPAVMEALPRAARALFTQVLPAVDDERFRVQAKARRLLGARTAYRAMSEPEEQRSAVQKLRDRLPFGGRASEDSDPEVLELGVGARIKVVGTDADLVVDLGATPDVAVMMHPIVGASRVEIQEMLHEQAVSITLHRFGNRFADMHRLRDELMG</sequence>
<dbReference type="EC" id="1.2.1.88" evidence="2"/>
<dbReference type="PANTHER" id="PTHR42862">
    <property type="entry name" value="DELTA-1-PYRROLINE-5-CARBOXYLATE DEHYDROGENASE 1, ISOFORM A-RELATED"/>
    <property type="match status" value="1"/>
</dbReference>
<feature type="active site" evidence="6">
    <location>
        <position position="777"/>
    </location>
</feature>
<dbReference type="Gene3D" id="3.20.20.220">
    <property type="match status" value="1"/>
</dbReference>
<dbReference type="Gene3D" id="3.40.605.10">
    <property type="entry name" value="Aldehyde Dehydrogenase, Chain A, domain 1"/>
    <property type="match status" value="1"/>
</dbReference>
<evidence type="ECO:0000313" key="12">
    <source>
        <dbReference type="EMBL" id="EME37159.1"/>
    </source>
</evidence>
<proteinExistence type="inferred from homology"/>
<dbReference type="GO" id="GO:0009898">
    <property type="term" value="C:cytoplasmic side of plasma membrane"/>
    <property type="evidence" value="ECO:0007669"/>
    <property type="project" value="TreeGrafter"/>
</dbReference>
<evidence type="ECO:0000256" key="3">
    <source>
        <dbReference type="ARBA" id="ARBA00023002"/>
    </source>
</evidence>
<dbReference type="InterPro" id="IPR029510">
    <property type="entry name" value="Ald_DH_CS_GLU"/>
</dbReference>
<dbReference type="InterPro" id="IPR016161">
    <property type="entry name" value="Ald_DH/histidinol_DH"/>
</dbReference>
<dbReference type="SUPFAM" id="SSF51730">
    <property type="entry name" value="FAD-linked oxidoreductase"/>
    <property type="match status" value="1"/>
</dbReference>
<dbReference type="InterPro" id="IPR025703">
    <property type="entry name" value="Bifunct_PutA"/>
</dbReference>
<evidence type="ECO:0000259" key="11">
    <source>
        <dbReference type="Pfam" id="PF01619"/>
    </source>
</evidence>
<gene>
    <name evidence="12" type="ORF">C884_02073</name>
</gene>
<dbReference type="InterPro" id="IPR015590">
    <property type="entry name" value="Aldehyde_DH_dom"/>
</dbReference>
<keyword evidence="4" id="KW-0520">NAD</keyword>
<dbReference type="InterPro" id="IPR016163">
    <property type="entry name" value="Ald_DH_C"/>
</dbReference>
<feature type="domain" description="Aldehyde dehydrogenase" evidence="10">
    <location>
        <begin position="544"/>
        <end position="965"/>
    </location>
</feature>
<dbReference type="SUPFAM" id="SSF53720">
    <property type="entry name" value="ALDH-like"/>
    <property type="match status" value="1"/>
</dbReference>
<feature type="compositionally biased region" description="Basic and acidic residues" evidence="9">
    <location>
        <begin position="473"/>
        <end position="487"/>
    </location>
</feature>
<feature type="active site" evidence="6 7">
    <location>
        <position position="743"/>
    </location>
</feature>
<evidence type="ECO:0000256" key="1">
    <source>
        <dbReference type="ARBA" id="ARBA00004786"/>
    </source>
</evidence>
<dbReference type="Pfam" id="PF01619">
    <property type="entry name" value="Pro_dh"/>
    <property type="match status" value="1"/>
</dbReference>
<evidence type="ECO:0000259" key="10">
    <source>
        <dbReference type="Pfam" id="PF00171"/>
    </source>
</evidence>
<comment type="similarity">
    <text evidence="8">Belongs to the aldehyde dehydrogenase family.</text>
</comment>
<keyword evidence="13" id="KW-1185">Reference proteome</keyword>
<dbReference type="GO" id="GO:0010133">
    <property type="term" value="P:L-proline catabolic process to L-glutamate"/>
    <property type="evidence" value="ECO:0007669"/>
    <property type="project" value="InterPro"/>
</dbReference>
<feature type="region of interest" description="Disordered" evidence="9">
    <location>
        <begin position="473"/>
        <end position="512"/>
    </location>
</feature>
<dbReference type="PROSITE" id="PS00070">
    <property type="entry name" value="ALDEHYDE_DEHYDR_CYS"/>
    <property type="match status" value="1"/>
</dbReference>
<evidence type="ECO:0000256" key="9">
    <source>
        <dbReference type="SAM" id="MobiDB-lite"/>
    </source>
</evidence>
<comment type="caution">
    <text evidence="12">The sequence shown here is derived from an EMBL/GenBank/DDBJ whole genome shotgun (WGS) entry which is preliminary data.</text>
</comment>
<dbReference type="STRING" id="71999.KPaMU14_11795"/>
<dbReference type="Gene3D" id="3.40.309.10">
    <property type="entry name" value="Aldehyde Dehydrogenase, Chain A, domain 2"/>
    <property type="match status" value="1"/>
</dbReference>
<dbReference type="PIRSF" id="PIRSF000197">
    <property type="entry name" value="Bifunct_PutA"/>
    <property type="match status" value="1"/>
</dbReference>
<dbReference type="InterPro" id="IPR016162">
    <property type="entry name" value="Ald_DH_N"/>
</dbReference>
<dbReference type="GO" id="GO:0004657">
    <property type="term" value="F:proline dehydrogenase activity"/>
    <property type="evidence" value="ECO:0007669"/>
    <property type="project" value="InterPro"/>
</dbReference>
<dbReference type="InterPro" id="IPR029041">
    <property type="entry name" value="FAD-linked_oxidoreductase-like"/>
</dbReference>
<evidence type="ECO:0000256" key="8">
    <source>
        <dbReference type="RuleBase" id="RU003345"/>
    </source>
</evidence>
<dbReference type="InterPro" id="IPR002872">
    <property type="entry name" value="Proline_DH_dom"/>
</dbReference>
<evidence type="ECO:0000256" key="5">
    <source>
        <dbReference type="ARBA" id="ARBA00048142"/>
    </source>
</evidence>
<protein>
    <recommendedName>
        <fullName evidence="2">L-glutamate gamma-semialdehyde dehydrogenase</fullName>
        <ecNumber evidence="2">1.2.1.88</ecNumber>
    </recommendedName>
</protein>
<comment type="catalytic activity">
    <reaction evidence="5">
        <text>L-glutamate 5-semialdehyde + NAD(+) + H2O = L-glutamate + NADH + 2 H(+)</text>
        <dbReference type="Rhea" id="RHEA:30235"/>
        <dbReference type="ChEBI" id="CHEBI:15377"/>
        <dbReference type="ChEBI" id="CHEBI:15378"/>
        <dbReference type="ChEBI" id="CHEBI:29985"/>
        <dbReference type="ChEBI" id="CHEBI:57540"/>
        <dbReference type="ChEBI" id="CHEBI:57945"/>
        <dbReference type="ChEBI" id="CHEBI:58066"/>
        <dbReference type="EC" id="1.2.1.88"/>
    </reaction>
</comment>
<evidence type="ECO:0000256" key="7">
    <source>
        <dbReference type="PROSITE-ProRule" id="PRU10007"/>
    </source>
</evidence>
<comment type="pathway">
    <text evidence="1">Amino-acid degradation; L-proline degradation into L-glutamate; L-glutamate from L-proline: step 2/2.</text>
</comment>
<keyword evidence="3 8" id="KW-0560">Oxidoreductase</keyword>
<organism evidence="12 13">
    <name type="scientific">Kocuria palustris PEL</name>
    <dbReference type="NCBI Taxonomy" id="1236550"/>
    <lineage>
        <taxon>Bacteria</taxon>
        <taxon>Bacillati</taxon>
        <taxon>Actinomycetota</taxon>
        <taxon>Actinomycetes</taxon>
        <taxon>Micrococcales</taxon>
        <taxon>Micrococcaceae</taxon>
        <taxon>Kocuria</taxon>
    </lineage>
</organism>
<evidence type="ECO:0000256" key="6">
    <source>
        <dbReference type="PIRSR" id="PIRSR000197-1"/>
    </source>
</evidence>
<dbReference type="Pfam" id="PF00171">
    <property type="entry name" value="Aldedh"/>
    <property type="match status" value="1"/>
</dbReference>
<accession>M2YEZ0</accession>
<name>M2YEZ0_9MICC</name>
<feature type="compositionally biased region" description="Basic and acidic residues" evidence="9">
    <location>
        <begin position="501"/>
        <end position="510"/>
    </location>
</feature>
<dbReference type="GO" id="GO:0003700">
    <property type="term" value="F:DNA-binding transcription factor activity"/>
    <property type="evidence" value="ECO:0007669"/>
    <property type="project" value="InterPro"/>
</dbReference>
<evidence type="ECO:0000256" key="4">
    <source>
        <dbReference type="ARBA" id="ARBA00023027"/>
    </source>
</evidence>
<evidence type="ECO:0000256" key="2">
    <source>
        <dbReference type="ARBA" id="ARBA00012884"/>
    </source>
</evidence>
<dbReference type="GO" id="GO:0003842">
    <property type="term" value="F:L-glutamate gamma-semialdehyde dehydrogenase activity"/>
    <property type="evidence" value="ECO:0007669"/>
    <property type="project" value="UniProtKB-EC"/>
</dbReference>
<dbReference type="EMBL" id="ANHZ02000005">
    <property type="protein sequence ID" value="EME37159.1"/>
    <property type="molecule type" value="Genomic_DNA"/>
</dbReference>
<dbReference type="RefSeq" id="WP_006214084.1">
    <property type="nucleotide sequence ID" value="NZ_ANHZ02000005.1"/>
</dbReference>
<dbReference type="PANTHER" id="PTHR42862:SF1">
    <property type="entry name" value="DELTA-1-PYRROLINE-5-CARBOXYLATE DEHYDROGENASE 2, ISOFORM A-RELATED"/>
    <property type="match status" value="1"/>
</dbReference>
<dbReference type="InterPro" id="IPR016160">
    <property type="entry name" value="Ald_DH_CS_CYS"/>
</dbReference>
<dbReference type="AlphaFoldDB" id="M2YEZ0"/>
<dbReference type="InterPro" id="IPR050485">
    <property type="entry name" value="Proline_metab_enzyme"/>
</dbReference>
<dbReference type="Proteomes" id="UP000009877">
    <property type="component" value="Unassembled WGS sequence"/>
</dbReference>